<name>A0A068BBR4_BATMA</name>
<dbReference type="RefSeq" id="YP_009045762.1">
    <property type="nucleotide sequence ID" value="NC_024429.1"/>
</dbReference>
<reference evidence="1" key="1">
    <citation type="journal article" date="2014" name="Mitochondrion">
        <title>Comparative analysis of 11 Brassicales mitochondrial genomes and the mitochondrial transcriptome of Brassica oleracea.</title>
        <authorList>
            <person name="Grewe F."/>
            <person name="Edger P.P."/>
            <person name="Keren I."/>
            <person name="Sultan L."/>
            <person name="Pires J.C."/>
            <person name="Ostersetzer-Biran O."/>
            <person name="Mower J.P."/>
        </authorList>
    </citation>
    <scope>NUCLEOTIDE SEQUENCE</scope>
</reference>
<keyword evidence="1" id="KW-0496">Mitochondrion</keyword>
<proteinExistence type="predicted"/>
<accession>A0A068BBR4</accession>
<geneLocation type="mitochondrion" evidence="1"/>
<dbReference type="EMBL" id="KJ820684">
    <property type="protein sequence ID" value="AIC83365.1"/>
    <property type="molecule type" value="Genomic_DNA"/>
</dbReference>
<gene>
    <name evidence="1" type="primary">orf100c</name>
</gene>
<sequence length="100" mass="11459">MNFFLQSPPPDLRRSLWDTGYSYDWSTRIYFFFLSANAVTLQSISSSRSKRIVARKKGKIGFPLIVTPVFSPTAKTIMRWERESSALYFSGGKEDQSYSG</sequence>
<dbReference type="GeneID" id="19736964"/>
<dbReference type="AlphaFoldDB" id="A0A068BBR4"/>
<protein>
    <submittedName>
        <fullName evidence="1">Orf100c</fullName>
    </submittedName>
</protein>
<organism evidence="1">
    <name type="scientific">Batis maritima</name>
    <name type="common">Maritime saltwort</name>
    <dbReference type="NCBI Taxonomy" id="4436"/>
    <lineage>
        <taxon>Eukaryota</taxon>
        <taxon>Viridiplantae</taxon>
        <taxon>Streptophyta</taxon>
        <taxon>Embryophyta</taxon>
        <taxon>Tracheophyta</taxon>
        <taxon>Spermatophyta</taxon>
        <taxon>Magnoliopsida</taxon>
        <taxon>eudicotyledons</taxon>
        <taxon>Gunneridae</taxon>
        <taxon>Pentapetalae</taxon>
        <taxon>rosids</taxon>
        <taxon>malvids</taxon>
        <taxon>Brassicales</taxon>
        <taxon>Bataceae</taxon>
        <taxon>Batis</taxon>
    </lineage>
</organism>
<evidence type="ECO:0000313" key="1">
    <source>
        <dbReference type="EMBL" id="AIC83365.1"/>
    </source>
</evidence>